<dbReference type="GO" id="GO:0003676">
    <property type="term" value="F:nucleic acid binding"/>
    <property type="evidence" value="ECO:0007669"/>
    <property type="project" value="InterPro"/>
</dbReference>
<comment type="function">
    <text evidence="9">Transcription elongation factor which increases mitochondrial RNA polymerase processivity. Regulates transcription of the mitochondrial genome, including genes important for the oxidative phosphorylation machinery.</text>
</comment>
<dbReference type="Pfam" id="PF12836">
    <property type="entry name" value="HHH_3"/>
    <property type="match status" value="1"/>
</dbReference>
<comment type="similarity">
    <text evidence="2">Belongs to the TEFM family.</text>
</comment>
<evidence type="ECO:0000313" key="12">
    <source>
        <dbReference type="Proteomes" id="UP000261540"/>
    </source>
</evidence>
<keyword evidence="12" id="KW-1185">Reference proteome</keyword>
<organism evidence="11 12">
    <name type="scientific">Paramormyrops kingsleyae</name>
    <dbReference type="NCBI Taxonomy" id="1676925"/>
    <lineage>
        <taxon>Eukaryota</taxon>
        <taxon>Metazoa</taxon>
        <taxon>Chordata</taxon>
        <taxon>Craniata</taxon>
        <taxon>Vertebrata</taxon>
        <taxon>Euteleostomi</taxon>
        <taxon>Actinopterygii</taxon>
        <taxon>Neopterygii</taxon>
        <taxon>Teleostei</taxon>
        <taxon>Osteoglossocephala</taxon>
        <taxon>Osteoglossomorpha</taxon>
        <taxon>Osteoglossiformes</taxon>
        <taxon>Mormyridae</taxon>
        <taxon>Paramormyrops</taxon>
    </lineage>
</organism>
<comment type="subcellular location">
    <subcellularLocation>
        <location evidence="1">Mitochondrion matrix</location>
        <location evidence="1">Mitochondrion nucleoid</location>
    </subcellularLocation>
</comment>
<evidence type="ECO:0000256" key="4">
    <source>
        <dbReference type="ARBA" id="ARBA00022946"/>
    </source>
</evidence>
<keyword evidence="6" id="KW-0496">Mitochondrion</keyword>
<dbReference type="GO" id="GO:0006392">
    <property type="term" value="P:transcription elongation by mitochondrial RNA polymerase"/>
    <property type="evidence" value="ECO:0007669"/>
    <property type="project" value="InterPro"/>
</dbReference>
<dbReference type="Proteomes" id="UP000261540">
    <property type="component" value="Unplaced"/>
</dbReference>
<evidence type="ECO:0000313" key="11">
    <source>
        <dbReference type="Ensembl" id="ENSPKIP00000020296.1"/>
    </source>
</evidence>
<evidence type="ECO:0000256" key="1">
    <source>
        <dbReference type="ARBA" id="ARBA00004436"/>
    </source>
</evidence>
<dbReference type="PANTHER" id="PTHR21053">
    <property type="entry name" value="TRANSCRIPTION ELONGATION FACTOR, MITOCHONDRIAL"/>
    <property type="match status" value="1"/>
</dbReference>
<evidence type="ECO:0000256" key="5">
    <source>
        <dbReference type="ARBA" id="ARBA00023015"/>
    </source>
</evidence>
<accession>A0A3B3RRD7</accession>
<feature type="chain" id="PRO_5046730135" description="Transcription elongation factor, mitochondrial" evidence="10">
    <location>
        <begin position="22"/>
        <end position="361"/>
    </location>
</feature>
<dbReference type="InterPro" id="IPR036397">
    <property type="entry name" value="RNaseH_sf"/>
</dbReference>
<name>A0A3B3RRD7_9TELE</name>
<dbReference type="SUPFAM" id="SSF47781">
    <property type="entry name" value="RuvA domain 2-like"/>
    <property type="match status" value="1"/>
</dbReference>
<reference evidence="11" key="2">
    <citation type="submission" date="2025-09" db="UniProtKB">
        <authorList>
            <consortium name="Ensembl"/>
        </authorList>
    </citation>
    <scope>IDENTIFICATION</scope>
</reference>
<dbReference type="InterPro" id="IPR010994">
    <property type="entry name" value="RuvA_2-like"/>
</dbReference>
<dbReference type="GO" id="GO:0030337">
    <property type="term" value="F:DNA polymerase processivity factor activity"/>
    <property type="evidence" value="ECO:0007669"/>
    <property type="project" value="TreeGrafter"/>
</dbReference>
<sequence length="361" mass="40573">MCNKFIFLLILVLYAFNLFLGHPGLLRRPLGSLPERYHRYLHCTCCWSSRISIADIDSTVCKDEPKSLDDCYTPEQRTAILQILNSASEDELAGVKLLRGQKAINIVEYRNRNGPFRDLESIVNVPLLKHKTATVVFNSIICPQEKKDKRKPRVQIVKFIRPEVDRSALKEANSIVSIICGTNKIAWAHVDRALTVLNWQQEDCPNFMRGAYMASAYLEDVTTVVSRMPAADLFVVEKPGISLQNTSLYSVMAHLRTVEAMLFALLGAPGEPGATPKVVNMMRVAVGRHFGLMVGEARTSGARTVRDMMTDSATRKAPRVTFPHELLVRYRNAFQVGTRNRGEELCDALLQAVAFYELLSE</sequence>
<keyword evidence="5" id="KW-0805">Transcription regulation</keyword>
<dbReference type="Gene3D" id="3.30.420.10">
    <property type="entry name" value="Ribonuclease H-like superfamily/Ribonuclease H"/>
    <property type="match status" value="1"/>
</dbReference>
<feature type="signal peptide" evidence="10">
    <location>
        <begin position="1"/>
        <end position="21"/>
    </location>
</feature>
<evidence type="ECO:0000256" key="8">
    <source>
        <dbReference type="ARBA" id="ARBA00023271"/>
    </source>
</evidence>
<dbReference type="STRING" id="1676925.ENSPKIP00000020296"/>
<dbReference type="InterPro" id="IPR039150">
    <property type="entry name" value="TEFM"/>
</dbReference>
<dbReference type="PANTHER" id="PTHR21053:SF2">
    <property type="entry name" value="TRANSCRIPTION ELONGATION FACTOR, MITOCHONDRIAL"/>
    <property type="match status" value="1"/>
</dbReference>
<dbReference type="AlphaFoldDB" id="A0A3B3RRD7"/>
<keyword evidence="7" id="KW-0804">Transcription</keyword>
<protein>
    <recommendedName>
        <fullName evidence="3">Transcription elongation factor, mitochondrial</fullName>
    </recommendedName>
</protein>
<dbReference type="GO" id="GO:0042645">
    <property type="term" value="C:mitochondrial nucleoid"/>
    <property type="evidence" value="ECO:0007669"/>
    <property type="project" value="UniProtKB-SubCell"/>
</dbReference>
<evidence type="ECO:0000256" key="3">
    <source>
        <dbReference type="ARBA" id="ARBA00017000"/>
    </source>
</evidence>
<keyword evidence="10" id="KW-0732">Signal</keyword>
<evidence type="ECO:0000256" key="2">
    <source>
        <dbReference type="ARBA" id="ARBA00009086"/>
    </source>
</evidence>
<evidence type="ECO:0000256" key="6">
    <source>
        <dbReference type="ARBA" id="ARBA00023128"/>
    </source>
</evidence>
<evidence type="ECO:0000256" key="10">
    <source>
        <dbReference type="SAM" id="SignalP"/>
    </source>
</evidence>
<evidence type="ECO:0000256" key="9">
    <source>
        <dbReference type="ARBA" id="ARBA00025262"/>
    </source>
</evidence>
<proteinExistence type="inferred from homology"/>
<dbReference type="GeneTree" id="ENSGT00390000010581"/>
<keyword evidence="8" id="KW-1135">Mitochondrion nucleoid</keyword>
<dbReference type="Ensembl" id="ENSPKIT00000000912.1">
    <property type="protein sequence ID" value="ENSPKIP00000020296.1"/>
    <property type="gene ID" value="ENSPKIG00000005125.1"/>
</dbReference>
<reference evidence="11" key="1">
    <citation type="submission" date="2025-08" db="UniProtKB">
        <authorList>
            <consortium name="Ensembl"/>
        </authorList>
    </citation>
    <scope>IDENTIFICATION</scope>
</reference>
<keyword evidence="4" id="KW-0809">Transit peptide</keyword>
<evidence type="ECO:0000256" key="7">
    <source>
        <dbReference type="ARBA" id="ARBA00023163"/>
    </source>
</evidence>